<dbReference type="InterPro" id="IPR029060">
    <property type="entry name" value="PIN-like_dom_sf"/>
</dbReference>
<dbReference type="AlphaFoldDB" id="A0A1I8JD25"/>
<name>A0A1I8JD25_9PLAT</name>
<dbReference type="WBParaSite" id="maker-uti_cns_0046683-snap-gene-0.12-mRNA-1">
    <property type="protein sequence ID" value="maker-uti_cns_0046683-snap-gene-0.12-mRNA-1"/>
    <property type="gene ID" value="maker-uti_cns_0046683-snap-gene-0.12"/>
</dbReference>
<organism evidence="1 2">
    <name type="scientific">Macrostomum lignano</name>
    <dbReference type="NCBI Taxonomy" id="282301"/>
    <lineage>
        <taxon>Eukaryota</taxon>
        <taxon>Metazoa</taxon>
        <taxon>Spiralia</taxon>
        <taxon>Lophotrochozoa</taxon>
        <taxon>Platyhelminthes</taxon>
        <taxon>Rhabditophora</taxon>
        <taxon>Macrostomorpha</taxon>
        <taxon>Macrostomida</taxon>
        <taxon>Macrostomidae</taxon>
        <taxon>Macrostomum</taxon>
    </lineage>
</organism>
<accession>A0A1I8JD25</accession>
<keyword evidence="1" id="KW-1185">Reference proteome</keyword>
<evidence type="ECO:0000313" key="1">
    <source>
        <dbReference type="Proteomes" id="UP000095280"/>
    </source>
</evidence>
<dbReference type="SUPFAM" id="SSF88723">
    <property type="entry name" value="PIN domain-like"/>
    <property type="match status" value="1"/>
</dbReference>
<sequence>MGVPGLLNYILEHRDCCVEYVDLIERARLQQPSASIDLLVDFHAFANYLLGKFNASLSMANPYASVQGGEYGLLDAWLRQLIADLKAVGVNLIWHVDAARSCCGKTDAQRSRLWMHRLRQEVQRRTEVLRWCSGYASDSGVAPDPSIRPVCLEQQMLASIRASGCPVHQAVRGEADYNLAQALLTNRQALAVLNSDSDLCVFRDSVLLPTELFDLHGDLGLGKEPQSISQGPLTERPLRLVVGLVSGPNVLKLLGFDRWDLLLDLSVIMGNDFTGPLLGNRDRLGNQLGVRDAVAVCKPEQSGDAGGPRLMLADFAAWLRSINGLANSREFERRLANDQRLRSAVEHSRQFYCLMLVEGVESLSSSVSRCPLEAHLEAGVKEGRYASALVALRRGRYWRRVCLEDDTPGHPSAEEGAAAQLRDWAHRCALRDGEPDSREEFDPGEGGHWRQMRASLRQIRGINLAPLDTRHRSIGEASATFCALLGLPDASRAYGWRYGAMCAALRHFLAANCGRLLGLDLDEALSILLPALGLHLVRPAWYASLPLRPSVRCVTVASAWLA</sequence>
<proteinExistence type="predicted"/>
<reference evidence="2" key="1">
    <citation type="submission" date="2016-11" db="UniProtKB">
        <authorList>
            <consortium name="WormBaseParasite"/>
        </authorList>
    </citation>
    <scope>IDENTIFICATION</scope>
</reference>
<protein>
    <submittedName>
        <fullName evidence="2">XPGI domain-containing protein</fullName>
    </submittedName>
</protein>
<dbReference type="Proteomes" id="UP000095280">
    <property type="component" value="Unplaced"/>
</dbReference>
<dbReference type="Gene3D" id="3.40.50.1010">
    <property type="entry name" value="5'-nuclease"/>
    <property type="match status" value="1"/>
</dbReference>
<evidence type="ECO:0000313" key="2">
    <source>
        <dbReference type="WBParaSite" id="maker-uti_cns_0046683-snap-gene-0.12-mRNA-1"/>
    </source>
</evidence>